<feature type="transmembrane region" description="Helical" evidence="6">
    <location>
        <begin position="676"/>
        <end position="698"/>
    </location>
</feature>
<dbReference type="PROSITE" id="PS50214">
    <property type="entry name" value="DISINTEGRIN_2"/>
    <property type="match status" value="1"/>
</dbReference>
<keyword evidence="11" id="KW-1185">Reference proteome</keyword>
<organism evidence="10 11">
    <name type="scientific">Daubentonia madagascariensis</name>
    <name type="common">Aye-aye</name>
    <name type="synonym">Sciurus madagascariensis</name>
    <dbReference type="NCBI Taxonomy" id="31869"/>
    <lineage>
        <taxon>Eukaryota</taxon>
        <taxon>Metazoa</taxon>
        <taxon>Chordata</taxon>
        <taxon>Craniata</taxon>
        <taxon>Vertebrata</taxon>
        <taxon>Euteleostomi</taxon>
        <taxon>Mammalia</taxon>
        <taxon>Eutheria</taxon>
        <taxon>Euarchontoglires</taxon>
        <taxon>Primates</taxon>
        <taxon>Strepsirrhini</taxon>
        <taxon>Chiromyiformes</taxon>
        <taxon>Daubentoniidae</taxon>
        <taxon>Daubentonia</taxon>
    </lineage>
</organism>
<feature type="disulfide bond" evidence="3">
    <location>
        <begin position="455"/>
        <end position="475"/>
    </location>
</feature>
<keyword evidence="6" id="KW-0472">Membrane</keyword>
<dbReference type="Gene3D" id="4.10.70.10">
    <property type="entry name" value="Disintegrin domain"/>
    <property type="match status" value="1"/>
</dbReference>
<feature type="binding site" evidence="4">
    <location>
        <position position="332"/>
    </location>
    <ligand>
        <name>Zn(2+)</name>
        <dbReference type="ChEBI" id="CHEBI:29105"/>
        <note>catalytic</note>
    </ligand>
</feature>
<evidence type="ECO:0000259" key="9">
    <source>
        <dbReference type="PROSITE" id="PS50215"/>
    </source>
</evidence>
<reference evidence="10 11" key="1">
    <citation type="journal article" date="2024" name="G3 (Bethesda)">
        <title>A hybrid genome assembly of the endangered aye-aye (Daubentonia madagascariensis).</title>
        <authorList>
            <person name="Versoza C.J."/>
            <person name="Pfeifer S.P."/>
        </authorList>
    </citation>
    <scope>NUCLEOTIDE SEQUENCE [LARGE SCALE GENOMIC DNA]</scope>
    <source>
        <strain evidence="10">6821</strain>
    </source>
</reference>
<dbReference type="InterPro" id="IPR001590">
    <property type="entry name" value="Peptidase_M12B"/>
</dbReference>
<dbReference type="Pfam" id="PF08516">
    <property type="entry name" value="ADAM_CR"/>
    <property type="match status" value="1"/>
</dbReference>
<evidence type="ECO:0000256" key="5">
    <source>
        <dbReference type="SAM" id="MobiDB-lite"/>
    </source>
</evidence>
<feature type="domain" description="Disintegrin" evidence="8">
    <location>
        <begin position="397"/>
        <end position="483"/>
    </location>
</feature>
<dbReference type="InterPro" id="IPR002870">
    <property type="entry name" value="Peptidase_M12B_N"/>
</dbReference>
<dbReference type="GO" id="GO:0016020">
    <property type="term" value="C:membrane"/>
    <property type="evidence" value="ECO:0007669"/>
    <property type="project" value="UniProtKB-SubCell"/>
</dbReference>
<keyword evidence="10" id="KW-0378">Hydrolase</keyword>
<comment type="caution">
    <text evidence="4">Lacks conserved residue(s) required for the propagation of feature annotation.</text>
</comment>
<dbReference type="InterPro" id="IPR001762">
    <property type="entry name" value="Disintegrin_dom"/>
</dbReference>
<dbReference type="InterPro" id="IPR036436">
    <property type="entry name" value="Disintegrin_dom_sf"/>
</dbReference>
<dbReference type="GO" id="GO:0008237">
    <property type="term" value="F:metallopeptidase activity"/>
    <property type="evidence" value="ECO:0007669"/>
    <property type="project" value="UniProtKB-KW"/>
</dbReference>
<evidence type="ECO:0000256" key="3">
    <source>
        <dbReference type="PROSITE-ProRule" id="PRU00068"/>
    </source>
</evidence>
<dbReference type="PROSITE" id="PS00427">
    <property type="entry name" value="DISINTEGRIN_1"/>
    <property type="match status" value="1"/>
</dbReference>
<dbReference type="InterPro" id="IPR006586">
    <property type="entry name" value="ADAM_Cys-rich"/>
</dbReference>
<dbReference type="PROSITE" id="PS50215">
    <property type="entry name" value="ADAM_MEPRO"/>
    <property type="match status" value="1"/>
</dbReference>
<comment type="caution">
    <text evidence="10">The sequence shown here is derived from an EMBL/GenBank/DDBJ whole genome shotgun (WGS) entry which is preliminary data.</text>
</comment>
<dbReference type="CDD" id="cd04269">
    <property type="entry name" value="ZnMc_adamalysin_II_like"/>
    <property type="match status" value="1"/>
</dbReference>
<dbReference type="InterPro" id="IPR034027">
    <property type="entry name" value="Reprolysin_adamalysin"/>
</dbReference>
<dbReference type="EMBL" id="JBFSEQ010000003">
    <property type="protein sequence ID" value="KAL2781121.1"/>
    <property type="molecule type" value="Genomic_DNA"/>
</dbReference>
<keyword evidence="10" id="KW-0645">Protease</keyword>
<dbReference type="EMBL" id="JBFSEQ010000003">
    <property type="protein sequence ID" value="KAL2781122.1"/>
    <property type="molecule type" value="Genomic_DNA"/>
</dbReference>
<feature type="domain" description="Peptidase M12B" evidence="9">
    <location>
        <begin position="198"/>
        <end position="390"/>
    </location>
</feature>
<keyword evidence="4" id="KW-0479">Metal-binding</keyword>
<feature type="compositionally biased region" description="Basic and acidic residues" evidence="5">
    <location>
        <begin position="717"/>
        <end position="727"/>
    </location>
</feature>
<dbReference type="FunFam" id="4.10.70.10:FF:000001">
    <property type="entry name" value="Disintegrin and metalloproteinase domain-containing protein 22"/>
    <property type="match status" value="1"/>
</dbReference>
<dbReference type="EMBL" id="JBFSEQ010000003">
    <property type="protein sequence ID" value="KAL2781120.1"/>
    <property type="molecule type" value="Genomic_DNA"/>
</dbReference>
<gene>
    <name evidence="10" type="ORF">WCI35_009608</name>
</gene>
<dbReference type="InterPro" id="IPR024079">
    <property type="entry name" value="MetalloPept_cat_dom_sf"/>
</dbReference>
<evidence type="ECO:0000256" key="7">
    <source>
        <dbReference type="SAM" id="SignalP"/>
    </source>
</evidence>
<dbReference type="PROSITE" id="PS51257">
    <property type="entry name" value="PROKAR_LIPOPROTEIN"/>
    <property type="match status" value="1"/>
</dbReference>
<dbReference type="SMART" id="SM00608">
    <property type="entry name" value="ACR"/>
    <property type="match status" value="1"/>
</dbReference>
<feature type="binding site" evidence="4">
    <location>
        <position position="342"/>
    </location>
    <ligand>
        <name>Zn(2+)</name>
        <dbReference type="ChEBI" id="CHEBI:29105"/>
        <note>catalytic</note>
    </ligand>
</feature>
<dbReference type="SMART" id="SM00050">
    <property type="entry name" value="DISIN"/>
    <property type="match status" value="1"/>
</dbReference>
<proteinExistence type="predicted"/>
<feature type="non-terminal residue" evidence="10">
    <location>
        <position position="727"/>
    </location>
</feature>
<dbReference type="Gene3D" id="3.40.390.10">
    <property type="entry name" value="Collagenase (Catalytic Domain)"/>
    <property type="match status" value="1"/>
</dbReference>
<evidence type="ECO:0000313" key="11">
    <source>
        <dbReference type="Proteomes" id="UP001610411"/>
    </source>
</evidence>
<dbReference type="SUPFAM" id="SSF55486">
    <property type="entry name" value="Metalloproteases ('zincins'), catalytic domain"/>
    <property type="match status" value="1"/>
</dbReference>
<dbReference type="PANTHER" id="PTHR11905:SF34">
    <property type="entry name" value="DISINTEGRIN AND METALLOPROTEINASE DOMAIN-CONTAINING PROTEIN 29"/>
    <property type="match status" value="1"/>
</dbReference>
<dbReference type="Pfam" id="PF00200">
    <property type="entry name" value="Disintegrin"/>
    <property type="match status" value="1"/>
</dbReference>
<dbReference type="Pfam" id="PF01562">
    <property type="entry name" value="Pep_M12B_propep"/>
    <property type="match status" value="1"/>
</dbReference>
<dbReference type="GO" id="GO:0046872">
    <property type="term" value="F:metal ion binding"/>
    <property type="evidence" value="ECO:0007669"/>
    <property type="project" value="UniProtKB-KW"/>
</dbReference>
<feature type="disulfide bond" evidence="4">
    <location>
        <begin position="349"/>
        <end position="354"/>
    </location>
</feature>
<feature type="region of interest" description="Disordered" evidence="5">
    <location>
        <begin position="706"/>
        <end position="727"/>
    </location>
</feature>
<keyword evidence="2 4" id="KW-1015">Disulfide bond</keyword>
<accession>A0ABD2EQH3</accession>
<feature type="binding site" evidence="4">
    <location>
        <position position="336"/>
    </location>
    <ligand>
        <name>Zn(2+)</name>
        <dbReference type="ChEBI" id="CHEBI:29105"/>
        <note>catalytic</note>
    </ligand>
</feature>
<keyword evidence="6" id="KW-1133">Transmembrane helix</keyword>
<dbReference type="PANTHER" id="PTHR11905">
    <property type="entry name" value="ADAM A DISINTEGRIN AND METALLOPROTEASE DOMAIN"/>
    <property type="match status" value="1"/>
</dbReference>
<evidence type="ECO:0000313" key="10">
    <source>
        <dbReference type="EMBL" id="KAL2781122.1"/>
    </source>
</evidence>
<evidence type="ECO:0000256" key="1">
    <source>
        <dbReference type="ARBA" id="ARBA00004479"/>
    </source>
</evidence>
<dbReference type="PRINTS" id="PR00289">
    <property type="entry name" value="DISINTEGRIN"/>
</dbReference>
<dbReference type="SUPFAM" id="SSF57552">
    <property type="entry name" value="Blood coagulation inhibitor (disintegrin)"/>
    <property type="match status" value="1"/>
</dbReference>
<dbReference type="EMBL" id="JBFSEQ010000003">
    <property type="protein sequence ID" value="KAL2781119.1"/>
    <property type="molecule type" value="Genomic_DNA"/>
</dbReference>
<dbReference type="EMBL" id="JBFSEQ010000003">
    <property type="protein sequence ID" value="KAL2781123.1"/>
    <property type="molecule type" value="Genomic_DNA"/>
</dbReference>
<dbReference type="Proteomes" id="UP001610411">
    <property type="component" value="Unassembled WGS sequence"/>
</dbReference>
<comment type="subcellular location">
    <subcellularLocation>
        <location evidence="1">Membrane</location>
        <topology evidence="1">Single-pass type I membrane protein</topology>
    </subcellularLocation>
</comment>
<sequence>MKILLMLHWLGMFLSCFGHTQAEHRQYHSPPEVVIPLKVTGTARSMKTPGWLSYSLHFGGQKHIIHMKVKNLLLSKHLPVFTYTDQGALLEDQPFVQNDCYYHGYVDGNPESLVALSTCFGGFQGILQINDIIYEIKPKMFSTKFEHLIYKMDSKETQFPTMRSGFMQNEIACQMEFQEIDNSTLMQSSYEGWWTHFRRVEMEVVIDNTLYIRYERNDSKLMEDLYVIVNVVDSIYEVMGIKVFLFLLEIWTDKNPIIVDDVRKSVGLFCKWKLQSFLAEIRHDVAHLFINRGLRGLSGLGMVRGACTDNRNCAVVTFMNKTLGTSAIAVAHHLGHNLGMNHDQPTCKCAYPKCIMHEDNPPITKFSNCSYAYFWYYTVSQTKCMFENVHTKDIFNLKRCGNGVVEEEEECDCGPLQHCVKDPCCMPDCTLTDGAACAFGLCCKNCQFLPSGEVCRKEVNICDLPEWCNGTSHKCPDDVYVEDGIPCKDRAYCYEKRCIDRNEQCRQIFGGGAKNANHTCYKHVNTQGNRVGHCGMKGATYVKCNISDVLCGRIQCDNVAEIPYLSDHSTVHLSHFNDVTCWGTDYHFGMTIPDIGEVKDGTECGPEHICIHRQCVHIAILDSDCSPKFCNMRGICNNKHHCHCNYLWDPPNCQIKGYGGSVDSGPPPKRKRKKKFCYLCLLLLIILCILLCCLFWLCKKKRPVKKQKNIQAIPGPGKEKEKIQSQP</sequence>
<evidence type="ECO:0000256" key="4">
    <source>
        <dbReference type="PROSITE-ProRule" id="PRU00276"/>
    </source>
</evidence>
<evidence type="ECO:0000259" key="8">
    <source>
        <dbReference type="PROSITE" id="PS50214"/>
    </source>
</evidence>
<keyword evidence="6" id="KW-0812">Transmembrane</keyword>
<keyword evidence="4" id="KW-0862">Zinc</keyword>
<keyword evidence="7" id="KW-0732">Signal</keyword>
<protein>
    <submittedName>
        <fullName evidence="10">Disintegrin and metalloproteinase domain-containing protein 29 preproprotein</fullName>
    </submittedName>
</protein>
<feature type="chain" id="PRO_5044723903" evidence="7">
    <location>
        <begin position="23"/>
        <end position="727"/>
    </location>
</feature>
<dbReference type="AlphaFoldDB" id="A0ABD2EQH3"/>
<dbReference type="FunFam" id="3.40.390.10:FF:000002">
    <property type="entry name" value="Disintegrin and metalloproteinase domain-containing protein 22"/>
    <property type="match status" value="1"/>
</dbReference>
<feature type="signal peptide" evidence="7">
    <location>
        <begin position="1"/>
        <end position="22"/>
    </location>
</feature>
<dbReference type="EMBL" id="JBFSEQ010000003">
    <property type="protein sequence ID" value="KAL2781124.1"/>
    <property type="molecule type" value="Genomic_DNA"/>
</dbReference>
<evidence type="ECO:0000256" key="2">
    <source>
        <dbReference type="ARBA" id="ARBA00023157"/>
    </source>
</evidence>
<keyword evidence="10" id="KW-0482">Metalloprotease</keyword>
<name>A0ABD2EQH3_DAUMA</name>
<evidence type="ECO:0000256" key="6">
    <source>
        <dbReference type="SAM" id="Phobius"/>
    </source>
</evidence>
<dbReference type="InterPro" id="IPR018358">
    <property type="entry name" value="Disintegrin_CS"/>
</dbReference>
<dbReference type="Pfam" id="PF01421">
    <property type="entry name" value="Reprolysin"/>
    <property type="match status" value="1"/>
</dbReference>